<dbReference type="Proteomes" id="UP000325315">
    <property type="component" value="Unassembled WGS sequence"/>
</dbReference>
<dbReference type="EMBL" id="SMMG02000009">
    <property type="protein sequence ID" value="KAA3460970.1"/>
    <property type="molecule type" value="Genomic_DNA"/>
</dbReference>
<gene>
    <name evidence="1" type="ORF">EPI10_027582</name>
</gene>
<proteinExistence type="predicted"/>
<reference evidence="2" key="1">
    <citation type="journal article" date="2019" name="Plant Biotechnol. J.">
        <title>Genome sequencing of the Australian wild diploid species Gossypium australe highlights disease resistance and delayed gland morphogenesis.</title>
        <authorList>
            <person name="Cai Y."/>
            <person name="Cai X."/>
            <person name="Wang Q."/>
            <person name="Wang P."/>
            <person name="Zhang Y."/>
            <person name="Cai C."/>
            <person name="Xu Y."/>
            <person name="Wang K."/>
            <person name="Zhou Z."/>
            <person name="Wang C."/>
            <person name="Geng S."/>
            <person name="Li B."/>
            <person name="Dong Q."/>
            <person name="Hou Y."/>
            <person name="Wang H."/>
            <person name="Ai P."/>
            <person name="Liu Z."/>
            <person name="Yi F."/>
            <person name="Sun M."/>
            <person name="An G."/>
            <person name="Cheng J."/>
            <person name="Zhang Y."/>
            <person name="Shi Q."/>
            <person name="Xie Y."/>
            <person name="Shi X."/>
            <person name="Chang Y."/>
            <person name="Huang F."/>
            <person name="Chen Y."/>
            <person name="Hong S."/>
            <person name="Mi L."/>
            <person name="Sun Q."/>
            <person name="Zhang L."/>
            <person name="Zhou B."/>
            <person name="Peng R."/>
            <person name="Zhang X."/>
            <person name="Liu F."/>
        </authorList>
    </citation>
    <scope>NUCLEOTIDE SEQUENCE [LARGE SCALE GENOMIC DNA]</scope>
    <source>
        <strain evidence="2">cv. PA1801</strain>
    </source>
</reference>
<evidence type="ECO:0000313" key="2">
    <source>
        <dbReference type="Proteomes" id="UP000325315"/>
    </source>
</evidence>
<sequence>MFGRLNASTTLSLHGISSSVIQLGHSQTSNNLINDPASRGTCKLESKWNFVSRNPNIDRSQSTVAEQAHQWLWRI</sequence>
<evidence type="ECO:0000313" key="1">
    <source>
        <dbReference type="EMBL" id="KAA3460970.1"/>
    </source>
</evidence>
<dbReference type="AlphaFoldDB" id="A0A5B6USA2"/>
<name>A0A5B6USA2_9ROSI</name>
<accession>A0A5B6USA2</accession>
<organism evidence="1 2">
    <name type="scientific">Gossypium australe</name>
    <dbReference type="NCBI Taxonomy" id="47621"/>
    <lineage>
        <taxon>Eukaryota</taxon>
        <taxon>Viridiplantae</taxon>
        <taxon>Streptophyta</taxon>
        <taxon>Embryophyta</taxon>
        <taxon>Tracheophyta</taxon>
        <taxon>Spermatophyta</taxon>
        <taxon>Magnoliopsida</taxon>
        <taxon>eudicotyledons</taxon>
        <taxon>Gunneridae</taxon>
        <taxon>Pentapetalae</taxon>
        <taxon>rosids</taxon>
        <taxon>malvids</taxon>
        <taxon>Malvales</taxon>
        <taxon>Malvaceae</taxon>
        <taxon>Malvoideae</taxon>
        <taxon>Gossypium</taxon>
    </lineage>
</organism>
<protein>
    <submittedName>
        <fullName evidence="1">Two-component response regulator ORR22-like</fullName>
    </submittedName>
</protein>
<comment type="caution">
    <text evidence="1">The sequence shown here is derived from an EMBL/GenBank/DDBJ whole genome shotgun (WGS) entry which is preliminary data.</text>
</comment>
<keyword evidence="2" id="KW-1185">Reference proteome</keyword>